<organism evidence="1">
    <name type="scientific">marine sediment metagenome</name>
    <dbReference type="NCBI Taxonomy" id="412755"/>
    <lineage>
        <taxon>unclassified sequences</taxon>
        <taxon>metagenomes</taxon>
        <taxon>ecological metagenomes</taxon>
    </lineage>
</organism>
<name>X1BD06_9ZZZZ</name>
<accession>X1BD06</accession>
<comment type="caution">
    <text evidence="1">The sequence shown here is derived from an EMBL/GenBank/DDBJ whole genome shotgun (WGS) entry which is preliminary data.</text>
</comment>
<protein>
    <submittedName>
        <fullName evidence="1">Uncharacterized protein</fullName>
    </submittedName>
</protein>
<dbReference type="AlphaFoldDB" id="X1BD06"/>
<evidence type="ECO:0000313" key="1">
    <source>
        <dbReference type="EMBL" id="GAG81973.1"/>
    </source>
</evidence>
<sequence length="39" mass="4554">MRFKIIAKNNTQDKETKYSIIKNPRGIGSNIEKSKPEYI</sequence>
<reference evidence="1" key="1">
    <citation type="journal article" date="2014" name="Front. Microbiol.">
        <title>High frequency of phylogenetically diverse reductive dehalogenase-homologous genes in deep subseafloor sedimentary metagenomes.</title>
        <authorList>
            <person name="Kawai M."/>
            <person name="Futagami T."/>
            <person name="Toyoda A."/>
            <person name="Takaki Y."/>
            <person name="Nishi S."/>
            <person name="Hori S."/>
            <person name="Arai W."/>
            <person name="Tsubouchi T."/>
            <person name="Morono Y."/>
            <person name="Uchiyama I."/>
            <person name="Ito T."/>
            <person name="Fujiyama A."/>
            <person name="Inagaki F."/>
            <person name="Takami H."/>
        </authorList>
    </citation>
    <scope>NUCLEOTIDE SEQUENCE</scope>
    <source>
        <strain evidence="1">Expedition CK06-06</strain>
    </source>
</reference>
<proteinExistence type="predicted"/>
<gene>
    <name evidence="1" type="ORF">S01H4_33740</name>
</gene>
<dbReference type="EMBL" id="BART01017787">
    <property type="protein sequence ID" value="GAG81973.1"/>
    <property type="molecule type" value="Genomic_DNA"/>
</dbReference>